<organism evidence="1 2">
    <name type="scientific">Stephania yunnanensis</name>
    <dbReference type="NCBI Taxonomy" id="152371"/>
    <lineage>
        <taxon>Eukaryota</taxon>
        <taxon>Viridiplantae</taxon>
        <taxon>Streptophyta</taxon>
        <taxon>Embryophyta</taxon>
        <taxon>Tracheophyta</taxon>
        <taxon>Spermatophyta</taxon>
        <taxon>Magnoliopsida</taxon>
        <taxon>Ranunculales</taxon>
        <taxon>Menispermaceae</taxon>
        <taxon>Menispermoideae</taxon>
        <taxon>Cissampelideae</taxon>
        <taxon>Stephania</taxon>
    </lineage>
</organism>
<name>A0AAP0EAP9_9MAGN</name>
<reference evidence="1 2" key="1">
    <citation type="submission" date="2024-01" db="EMBL/GenBank/DDBJ databases">
        <title>Genome assemblies of Stephania.</title>
        <authorList>
            <person name="Yang L."/>
        </authorList>
    </citation>
    <scope>NUCLEOTIDE SEQUENCE [LARGE SCALE GENOMIC DNA]</scope>
    <source>
        <strain evidence="1">YNDBR</strain>
        <tissue evidence="1">Leaf</tissue>
    </source>
</reference>
<dbReference type="Proteomes" id="UP001420932">
    <property type="component" value="Unassembled WGS sequence"/>
</dbReference>
<comment type="caution">
    <text evidence="1">The sequence shown here is derived from an EMBL/GenBank/DDBJ whole genome shotgun (WGS) entry which is preliminary data.</text>
</comment>
<evidence type="ECO:0000313" key="2">
    <source>
        <dbReference type="Proteomes" id="UP001420932"/>
    </source>
</evidence>
<keyword evidence="2" id="KW-1185">Reference proteome</keyword>
<dbReference type="EMBL" id="JBBNAF010000013">
    <property type="protein sequence ID" value="KAK9087377.1"/>
    <property type="molecule type" value="Genomic_DNA"/>
</dbReference>
<protein>
    <submittedName>
        <fullName evidence="1">Uncharacterized protein</fullName>
    </submittedName>
</protein>
<proteinExistence type="predicted"/>
<sequence length="51" mass="5938">MSFKPSIRLEDTKKFSSSFNHELSHTLTFAPSPIFHRHPHSRITLAVRIPH</sequence>
<dbReference type="AlphaFoldDB" id="A0AAP0EAP9"/>
<accession>A0AAP0EAP9</accession>
<evidence type="ECO:0000313" key="1">
    <source>
        <dbReference type="EMBL" id="KAK9087377.1"/>
    </source>
</evidence>
<gene>
    <name evidence="1" type="ORF">Syun_029771</name>
</gene>